<proteinExistence type="predicted"/>
<accession>A0ACD0NYT7</accession>
<protein>
    <submittedName>
        <fullName evidence="1">Uncharacterized protein</fullName>
    </submittedName>
</protein>
<keyword evidence="2" id="KW-1185">Reference proteome</keyword>
<reference evidence="1 2" key="1">
    <citation type="journal article" date="2018" name="Mol. Biol. Evol.">
        <title>Broad Genomic Sampling Reveals a Smut Pathogenic Ancestry of the Fungal Clade Ustilaginomycotina.</title>
        <authorList>
            <person name="Kijpornyongpan T."/>
            <person name="Mondo S.J."/>
            <person name="Barry K."/>
            <person name="Sandor L."/>
            <person name="Lee J."/>
            <person name="Lipzen A."/>
            <person name="Pangilinan J."/>
            <person name="LaButti K."/>
            <person name="Hainaut M."/>
            <person name="Henrissat B."/>
            <person name="Grigoriev I.V."/>
            <person name="Spatafora J.W."/>
            <person name="Aime M.C."/>
        </authorList>
    </citation>
    <scope>NUCLEOTIDE SEQUENCE [LARGE SCALE GENOMIC DNA]</scope>
    <source>
        <strain evidence="1 2">SA 807</strain>
    </source>
</reference>
<organism evidence="1 2">
    <name type="scientific">Violaceomyces palustris</name>
    <dbReference type="NCBI Taxonomy" id="1673888"/>
    <lineage>
        <taxon>Eukaryota</taxon>
        <taxon>Fungi</taxon>
        <taxon>Dikarya</taxon>
        <taxon>Basidiomycota</taxon>
        <taxon>Ustilaginomycotina</taxon>
        <taxon>Ustilaginomycetes</taxon>
        <taxon>Violaceomycetales</taxon>
        <taxon>Violaceomycetaceae</taxon>
        <taxon>Violaceomyces</taxon>
    </lineage>
</organism>
<sequence length="443" mass="50136">MSISELYNIRRTLRKKQVRDLDLEGDQEEGGRVQVRADPSTSFLSSEQPSLRVKAEKAATSRKTRICNICYVEQAKYTCPSCNSPYCSLTCFRSKAHVGCSSDFSLKTLKEDGRVSGTRVGEEERLRMLDILKRLETNDQGYHDHMEDDDDVDEEQVEDEGQEEGEEERLKLLESMDLDEATPEQLLSLLSPKERERFQRAISDPKKAQSLMEHLERGAQGLDLNTPSDSEHRSDLEGPELISANSKDPDSTPLPGEPKLSILNRDVGKFNYESRPWWQEGGAEGQPFLSFGKSQARFEGDHGRIDPFDSFSKALRKALASQQLSSNPSSSRSTPSVDLAYNLVTILMTYAYILRYLDIPSLSSLLPKAKPQKLEDAKQKGSETRISKQKRWQASLTRRSHLAQHPLPPDKRRTRFQSLGSNPQHLPWILSLLRALPTLPFST</sequence>
<evidence type="ECO:0000313" key="2">
    <source>
        <dbReference type="Proteomes" id="UP000245626"/>
    </source>
</evidence>
<dbReference type="EMBL" id="KZ819878">
    <property type="protein sequence ID" value="PWN51003.1"/>
    <property type="molecule type" value="Genomic_DNA"/>
</dbReference>
<gene>
    <name evidence="1" type="ORF">IE53DRAFT_68362</name>
</gene>
<dbReference type="Proteomes" id="UP000245626">
    <property type="component" value="Unassembled WGS sequence"/>
</dbReference>
<name>A0ACD0NYT7_9BASI</name>
<evidence type="ECO:0000313" key="1">
    <source>
        <dbReference type="EMBL" id="PWN51003.1"/>
    </source>
</evidence>